<sequence>MKWLIWIRTYRTWVLLGAVAIFIKLVSLFPGFVETYYTRGFYIIVSKTQRFLFGWIPFSIGDILYAVLILFLIFAVVRGIRRLFRRRKQAIKWGAGFRKVCFAILLLYVVFYAAWGLNYSRQGIAVQFGLPDKKVTVQDLDTLVQLLHNRMNHDVTLLRVQDRDSLADQRYLFKQAEEAYRLTRKVYPFLDSRPVSVKGSLFGRLMNYTGVQGYYNPFSGEAQVNMTIPDFLLPSVVTHEIGHQAGYGMESEANFLSFLTSRQHPSIHFQYATDFVMYVYARRMLYMADSARVKQYDSTLHPQVLRDMAAYRAFYEKYQGKVEALTSWVYANYLKINNQPAGSYAYDEVVIWLVGWYKKYGKHAI</sequence>
<evidence type="ECO:0000313" key="2">
    <source>
        <dbReference type="EMBL" id="MCD2425707.1"/>
    </source>
</evidence>
<name>A0ABS8PXB1_9BACT</name>
<evidence type="ECO:0000313" key="3">
    <source>
        <dbReference type="Proteomes" id="UP001199816"/>
    </source>
</evidence>
<keyword evidence="1" id="KW-1133">Transmembrane helix</keyword>
<dbReference type="Pfam" id="PF12725">
    <property type="entry name" value="DUF3810"/>
    <property type="match status" value="1"/>
</dbReference>
<dbReference type="EMBL" id="JAJNEC010000007">
    <property type="protein sequence ID" value="MCD2425707.1"/>
    <property type="molecule type" value="Genomic_DNA"/>
</dbReference>
<reference evidence="2 3" key="1">
    <citation type="submission" date="2021-11" db="EMBL/GenBank/DDBJ databases">
        <title>Genomic of Niabella pedocola.</title>
        <authorList>
            <person name="Wu T."/>
        </authorList>
    </citation>
    <scope>NUCLEOTIDE SEQUENCE [LARGE SCALE GENOMIC DNA]</scope>
    <source>
        <strain evidence="2 3">JCM 31011</strain>
    </source>
</reference>
<proteinExistence type="predicted"/>
<protein>
    <submittedName>
        <fullName evidence="2">DUF3810 domain-containing protein</fullName>
    </submittedName>
</protein>
<dbReference type="InterPro" id="IPR024294">
    <property type="entry name" value="DUF3810"/>
</dbReference>
<feature type="transmembrane region" description="Helical" evidence="1">
    <location>
        <begin position="12"/>
        <end position="32"/>
    </location>
</feature>
<evidence type="ECO:0000256" key="1">
    <source>
        <dbReference type="SAM" id="Phobius"/>
    </source>
</evidence>
<dbReference type="Proteomes" id="UP001199816">
    <property type="component" value="Unassembled WGS sequence"/>
</dbReference>
<gene>
    <name evidence="2" type="ORF">LQ567_23185</name>
</gene>
<keyword evidence="1" id="KW-0472">Membrane</keyword>
<feature type="transmembrane region" description="Helical" evidence="1">
    <location>
        <begin position="52"/>
        <end position="77"/>
    </location>
</feature>
<keyword evidence="3" id="KW-1185">Reference proteome</keyword>
<comment type="caution">
    <text evidence="2">The sequence shown here is derived from an EMBL/GenBank/DDBJ whole genome shotgun (WGS) entry which is preliminary data.</text>
</comment>
<accession>A0ABS8PXB1</accession>
<feature type="transmembrane region" description="Helical" evidence="1">
    <location>
        <begin position="97"/>
        <end position="117"/>
    </location>
</feature>
<organism evidence="2 3">
    <name type="scientific">Niabella pedocola</name>
    <dbReference type="NCBI Taxonomy" id="1752077"/>
    <lineage>
        <taxon>Bacteria</taxon>
        <taxon>Pseudomonadati</taxon>
        <taxon>Bacteroidota</taxon>
        <taxon>Chitinophagia</taxon>
        <taxon>Chitinophagales</taxon>
        <taxon>Chitinophagaceae</taxon>
        <taxon>Niabella</taxon>
    </lineage>
</organism>
<keyword evidence="1" id="KW-0812">Transmembrane</keyword>
<dbReference type="RefSeq" id="WP_231008264.1">
    <property type="nucleotide sequence ID" value="NZ_JAJNEC010000007.1"/>
</dbReference>